<sequence length="96" mass="11115">MTHEEDWLSILEDLILHEGDNRKASIVNSTDLDVQSRYTHKTYLEGRVIMCPRDENVDEINTYILRQIPGEQVISQFTYNMQSNVNGGRLTYVVPS</sequence>
<dbReference type="Proteomes" id="UP000015106">
    <property type="component" value="Chromosome 3"/>
</dbReference>
<proteinExistence type="predicted"/>
<name>A0A8R7TSV3_TRIUA</name>
<dbReference type="Gramene" id="TuG1812G0300001354.01.T01">
    <property type="protein sequence ID" value="TuG1812G0300001354.01.T01.cds469697"/>
    <property type="gene ID" value="TuG1812G0300001354.01"/>
</dbReference>
<reference evidence="2" key="1">
    <citation type="journal article" date="2013" name="Nature">
        <title>Draft genome of the wheat A-genome progenitor Triticum urartu.</title>
        <authorList>
            <person name="Ling H.Q."/>
            <person name="Zhao S."/>
            <person name="Liu D."/>
            <person name="Wang J."/>
            <person name="Sun H."/>
            <person name="Zhang C."/>
            <person name="Fan H."/>
            <person name="Li D."/>
            <person name="Dong L."/>
            <person name="Tao Y."/>
            <person name="Gao C."/>
            <person name="Wu H."/>
            <person name="Li Y."/>
            <person name="Cui Y."/>
            <person name="Guo X."/>
            <person name="Zheng S."/>
            <person name="Wang B."/>
            <person name="Yu K."/>
            <person name="Liang Q."/>
            <person name="Yang W."/>
            <person name="Lou X."/>
            <person name="Chen J."/>
            <person name="Feng M."/>
            <person name="Jian J."/>
            <person name="Zhang X."/>
            <person name="Luo G."/>
            <person name="Jiang Y."/>
            <person name="Liu J."/>
            <person name="Wang Z."/>
            <person name="Sha Y."/>
            <person name="Zhang B."/>
            <person name="Wu H."/>
            <person name="Tang D."/>
            <person name="Shen Q."/>
            <person name="Xue P."/>
            <person name="Zou S."/>
            <person name="Wang X."/>
            <person name="Liu X."/>
            <person name="Wang F."/>
            <person name="Yang Y."/>
            <person name="An X."/>
            <person name="Dong Z."/>
            <person name="Zhang K."/>
            <person name="Zhang X."/>
            <person name="Luo M.C."/>
            <person name="Dvorak J."/>
            <person name="Tong Y."/>
            <person name="Wang J."/>
            <person name="Yang H."/>
            <person name="Li Z."/>
            <person name="Wang D."/>
            <person name="Zhang A."/>
            <person name="Wang J."/>
        </authorList>
    </citation>
    <scope>NUCLEOTIDE SEQUENCE</scope>
    <source>
        <strain evidence="2">cv. G1812</strain>
    </source>
</reference>
<reference evidence="1" key="2">
    <citation type="submission" date="2018-03" db="EMBL/GenBank/DDBJ databases">
        <title>The Triticum urartu genome reveals the dynamic nature of wheat genome evolution.</title>
        <authorList>
            <person name="Ling H."/>
            <person name="Ma B."/>
            <person name="Shi X."/>
            <person name="Liu H."/>
            <person name="Dong L."/>
            <person name="Sun H."/>
            <person name="Cao Y."/>
            <person name="Gao Q."/>
            <person name="Zheng S."/>
            <person name="Li Y."/>
            <person name="Yu Y."/>
            <person name="Du H."/>
            <person name="Qi M."/>
            <person name="Li Y."/>
            <person name="Yu H."/>
            <person name="Cui Y."/>
            <person name="Wang N."/>
            <person name="Chen C."/>
            <person name="Wu H."/>
            <person name="Zhao Y."/>
            <person name="Zhang J."/>
            <person name="Li Y."/>
            <person name="Zhou W."/>
            <person name="Zhang B."/>
            <person name="Hu W."/>
            <person name="Eijk M."/>
            <person name="Tang J."/>
            <person name="Witsenboer H."/>
            <person name="Zhao S."/>
            <person name="Li Z."/>
            <person name="Zhang A."/>
            <person name="Wang D."/>
            <person name="Liang C."/>
        </authorList>
    </citation>
    <scope>NUCLEOTIDE SEQUENCE [LARGE SCALE GENOMIC DNA]</scope>
    <source>
        <strain evidence="1">cv. G1812</strain>
    </source>
</reference>
<evidence type="ECO:0000313" key="1">
    <source>
        <dbReference type="EnsemblPlants" id="TuG1812G0300001354.01.T01.cds469697"/>
    </source>
</evidence>
<accession>A0A8R7TSV3</accession>
<reference evidence="1" key="3">
    <citation type="submission" date="2022-06" db="UniProtKB">
        <authorList>
            <consortium name="EnsemblPlants"/>
        </authorList>
    </citation>
    <scope>IDENTIFICATION</scope>
</reference>
<dbReference type="AlphaFoldDB" id="A0A8R7TSV3"/>
<protein>
    <recommendedName>
        <fullName evidence="3">ATP-dependent DNA helicase</fullName>
    </recommendedName>
</protein>
<organism evidence="1 2">
    <name type="scientific">Triticum urartu</name>
    <name type="common">Red wild einkorn</name>
    <name type="synonym">Crithodium urartu</name>
    <dbReference type="NCBI Taxonomy" id="4572"/>
    <lineage>
        <taxon>Eukaryota</taxon>
        <taxon>Viridiplantae</taxon>
        <taxon>Streptophyta</taxon>
        <taxon>Embryophyta</taxon>
        <taxon>Tracheophyta</taxon>
        <taxon>Spermatophyta</taxon>
        <taxon>Magnoliopsida</taxon>
        <taxon>Liliopsida</taxon>
        <taxon>Poales</taxon>
        <taxon>Poaceae</taxon>
        <taxon>BOP clade</taxon>
        <taxon>Pooideae</taxon>
        <taxon>Triticodae</taxon>
        <taxon>Triticeae</taxon>
        <taxon>Triticinae</taxon>
        <taxon>Triticum</taxon>
    </lineage>
</organism>
<keyword evidence="2" id="KW-1185">Reference proteome</keyword>
<dbReference type="EnsemblPlants" id="TuG1812G0300001354.01.T01">
    <property type="protein sequence ID" value="TuG1812G0300001354.01.T01.cds469697"/>
    <property type="gene ID" value="TuG1812G0300001354.01"/>
</dbReference>
<evidence type="ECO:0000313" key="2">
    <source>
        <dbReference type="Proteomes" id="UP000015106"/>
    </source>
</evidence>
<evidence type="ECO:0008006" key="3">
    <source>
        <dbReference type="Google" id="ProtNLM"/>
    </source>
</evidence>